<organism evidence="11 12">
    <name type="scientific">Cocos nucifera</name>
    <name type="common">Coconut palm</name>
    <dbReference type="NCBI Taxonomy" id="13894"/>
    <lineage>
        <taxon>Eukaryota</taxon>
        <taxon>Viridiplantae</taxon>
        <taxon>Streptophyta</taxon>
        <taxon>Embryophyta</taxon>
        <taxon>Tracheophyta</taxon>
        <taxon>Spermatophyta</taxon>
        <taxon>Magnoliopsida</taxon>
        <taxon>Liliopsida</taxon>
        <taxon>Arecaceae</taxon>
        <taxon>Arecoideae</taxon>
        <taxon>Cocoseae</taxon>
        <taxon>Attaleinae</taxon>
        <taxon>Cocos</taxon>
    </lineage>
</organism>
<dbReference type="InterPro" id="IPR036236">
    <property type="entry name" value="Znf_C2H2_sf"/>
</dbReference>
<evidence type="ECO:0000256" key="2">
    <source>
        <dbReference type="ARBA" id="ARBA00022723"/>
    </source>
</evidence>
<keyword evidence="7" id="KW-0539">Nucleus</keyword>
<dbReference type="PROSITE" id="PS00028">
    <property type="entry name" value="ZINC_FINGER_C2H2_1"/>
    <property type="match status" value="1"/>
</dbReference>
<evidence type="ECO:0000256" key="4">
    <source>
        <dbReference type="ARBA" id="ARBA00022833"/>
    </source>
</evidence>
<dbReference type="PANTHER" id="PTHR45801">
    <property type="entry name" value="OS07G0101800 PROTEIN"/>
    <property type="match status" value="1"/>
</dbReference>
<dbReference type="SMART" id="SM00355">
    <property type="entry name" value="ZnF_C2H2"/>
    <property type="match status" value="1"/>
</dbReference>
<evidence type="ECO:0000256" key="5">
    <source>
        <dbReference type="ARBA" id="ARBA00023015"/>
    </source>
</evidence>
<evidence type="ECO:0000256" key="3">
    <source>
        <dbReference type="ARBA" id="ARBA00022771"/>
    </source>
</evidence>
<feature type="domain" description="C2H2-type" evidence="10">
    <location>
        <begin position="48"/>
        <end position="75"/>
    </location>
</feature>
<evidence type="ECO:0000313" key="11">
    <source>
        <dbReference type="EMBL" id="KAG1362549.1"/>
    </source>
</evidence>
<keyword evidence="5" id="KW-0805">Transcription regulation</keyword>
<proteinExistence type="predicted"/>
<dbReference type="PANTHER" id="PTHR45801:SF110">
    <property type="entry name" value="TRANSCRIPTIONAL REGULATOR SUPERMAN"/>
    <property type="match status" value="1"/>
</dbReference>
<dbReference type="Proteomes" id="UP000797356">
    <property type="component" value="Chromosome 10"/>
</dbReference>
<evidence type="ECO:0000256" key="9">
    <source>
        <dbReference type="SAM" id="MobiDB-lite"/>
    </source>
</evidence>
<dbReference type="Pfam" id="PF13912">
    <property type="entry name" value="zf-C2H2_6"/>
    <property type="match status" value="1"/>
</dbReference>
<dbReference type="SUPFAM" id="SSF57667">
    <property type="entry name" value="beta-beta-alpha zinc fingers"/>
    <property type="match status" value="1"/>
</dbReference>
<feature type="region of interest" description="Disordered" evidence="9">
    <location>
        <begin position="1"/>
        <end position="21"/>
    </location>
</feature>
<keyword evidence="4" id="KW-0862">Zinc</keyword>
<keyword evidence="6" id="KW-0804">Transcription</keyword>
<evidence type="ECO:0000313" key="12">
    <source>
        <dbReference type="Proteomes" id="UP000797356"/>
    </source>
</evidence>
<comment type="caution">
    <text evidence="11">The sequence shown here is derived from an EMBL/GenBank/DDBJ whole genome shotgun (WGS) entry which is preliminary data.</text>
</comment>
<accession>A0A8K0IMQ4</accession>
<keyword evidence="3 8" id="KW-0863">Zinc-finger</keyword>
<comment type="subcellular location">
    <subcellularLocation>
        <location evidence="1">Nucleus</location>
    </subcellularLocation>
</comment>
<evidence type="ECO:0000256" key="8">
    <source>
        <dbReference type="PROSITE-ProRule" id="PRU00042"/>
    </source>
</evidence>
<reference evidence="11" key="1">
    <citation type="journal article" date="2017" name="Gigascience">
        <title>The genome draft of coconut (Cocos nucifera).</title>
        <authorList>
            <person name="Xiao Y."/>
            <person name="Xu P."/>
            <person name="Fan H."/>
            <person name="Baudouin L."/>
            <person name="Xia W."/>
            <person name="Bocs S."/>
            <person name="Xu J."/>
            <person name="Li Q."/>
            <person name="Guo A."/>
            <person name="Zhou L."/>
            <person name="Li J."/>
            <person name="Wu Y."/>
            <person name="Ma Z."/>
            <person name="Armero A."/>
            <person name="Issali A.E."/>
            <person name="Liu N."/>
            <person name="Peng M."/>
            <person name="Yang Y."/>
        </authorList>
    </citation>
    <scope>NUCLEOTIDE SEQUENCE</scope>
    <source>
        <tissue evidence="11">Spear leaf of Hainan Tall coconut</tissue>
    </source>
</reference>
<dbReference type="OrthoDB" id="1708403at2759"/>
<keyword evidence="2" id="KW-0479">Metal-binding</keyword>
<sequence length="214" mass="23931">MERCGRSSRDNSSNSNKVREPWGYSQVGKVDTPCSGLIGGFSWPPRSYTCSFCKREFRSAQALGGHMNVHRRDRARLRQSPPWDLPLSDPNPNPNLRGTFIPNLNVSPSFIASDPKLSPRTYRFPSLLSPLTHFSSSSSSTHSTELFCSRGGDLKGMETVKAFFGVEELRDIVQEGTGDVLRKERELVRLDLEIGTCGDSEEDDLDLELRLGYT</sequence>
<evidence type="ECO:0000259" key="10">
    <source>
        <dbReference type="PROSITE" id="PS50157"/>
    </source>
</evidence>
<evidence type="ECO:0000256" key="7">
    <source>
        <dbReference type="ARBA" id="ARBA00023242"/>
    </source>
</evidence>
<dbReference type="GO" id="GO:0008270">
    <property type="term" value="F:zinc ion binding"/>
    <property type="evidence" value="ECO:0007669"/>
    <property type="project" value="UniProtKB-KW"/>
</dbReference>
<dbReference type="PROSITE" id="PS50157">
    <property type="entry name" value="ZINC_FINGER_C2H2_2"/>
    <property type="match status" value="1"/>
</dbReference>
<dbReference type="Gene3D" id="3.30.160.60">
    <property type="entry name" value="Classic Zinc Finger"/>
    <property type="match status" value="1"/>
</dbReference>
<name>A0A8K0IMQ4_COCNU</name>
<keyword evidence="12" id="KW-1185">Reference proteome</keyword>
<protein>
    <submittedName>
        <fullName evidence="11">Transcriptional regulator SUPERMAN-like</fullName>
    </submittedName>
</protein>
<evidence type="ECO:0000256" key="1">
    <source>
        <dbReference type="ARBA" id="ARBA00004123"/>
    </source>
</evidence>
<dbReference type="GO" id="GO:0005634">
    <property type="term" value="C:nucleus"/>
    <property type="evidence" value="ECO:0007669"/>
    <property type="project" value="UniProtKB-SubCell"/>
</dbReference>
<reference evidence="11" key="2">
    <citation type="submission" date="2019-07" db="EMBL/GenBank/DDBJ databases">
        <authorList>
            <person name="Yang Y."/>
            <person name="Bocs S."/>
            <person name="Baudouin L."/>
        </authorList>
    </citation>
    <scope>NUCLEOTIDE SEQUENCE</scope>
    <source>
        <tissue evidence="11">Spear leaf of Hainan Tall coconut</tissue>
    </source>
</reference>
<dbReference type="InterPro" id="IPR013087">
    <property type="entry name" value="Znf_C2H2_type"/>
</dbReference>
<feature type="region of interest" description="Disordered" evidence="9">
    <location>
        <begin position="70"/>
        <end position="92"/>
    </location>
</feature>
<gene>
    <name evidence="11" type="ORF">COCNU_10G007680</name>
</gene>
<dbReference type="AlphaFoldDB" id="A0A8K0IMQ4"/>
<feature type="compositionally biased region" description="Low complexity" evidence="9">
    <location>
        <begin position="80"/>
        <end position="92"/>
    </location>
</feature>
<evidence type="ECO:0000256" key="6">
    <source>
        <dbReference type="ARBA" id="ARBA00023163"/>
    </source>
</evidence>
<dbReference type="EMBL" id="CM017881">
    <property type="protein sequence ID" value="KAG1362549.1"/>
    <property type="molecule type" value="Genomic_DNA"/>
</dbReference>
<dbReference type="InterPro" id="IPR052426">
    <property type="entry name" value="Plant_dev_regulator"/>
</dbReference>